<comment type="caution">
    <text evidence="1">The sequence shown here is derived from an EMBL/GenBank/DDBJ whole genome shotgun (WGS) entry which is preliminary data.</text>
</comment>
<protein>
    <recommendedName>
        <fullName evidence="3">Ubiquitin-like protease family profile domain-containing protein</fullName>
    </recommendedName>
</protein>
<dbReference type="InterPro" id="IPR038765">
    <property type="entry name" value="Papain-like_cys_pep_sf"/>
</dbReference>
<evidence type="ECO:0000313" key="2">
    <source>
        <dbReference type="Proteomes" id="UP001163046"/>
    </source>
</evidence>
<reference evidence="1" key="1">
    <citation type="submission" date="2023-01" db="EMBL/GenBank/DDBJ databases">
        <title>Genome assembly of the deep-sea coral Lophelia pertusa.</title>
        <authorList>
            <person name="Herrera S."/>
            <person name="Cordes E."/>
        </authorList>
    </citation>
    <scope>NUCLEOTIDE SEQUENCE</scope>
    <source>
        <strain evidence="1">USNM1676648</strain>
        <tissue evidence="1">Polyp</tissue>
    </source>
</reference>
<sequence length="262" mass="29445">MKALTAASIKRKVKEEERWFCYSNGALTASQIQEVGSLLFDSKPQQEILHIHDVIVDANDLSTLVAERYLTGFMIDGACLKYSEEAISTGSQALYLPSFTQTWASGGNLVRLKSKLKPYVCGKDLSEIHWILTPIHVNGNHWGLLCLNMVLRQVFYDDGLKLNPPSNICEIIQMLIEATCCISVSKQPLPTTNWNITLPIKRFGMPKQPLVGEGCGSCGVGVILAAHDFLNVNLPSVPNFLWKFEDMTKHRQMILYQFVKWK</sequence>
<dbReference type="AlphaFoldDB" id="A0A9W9Z124"/>
<organism evidence="1 2">
    <name type="scientific">Desmophyllum pertusum</name>
    <dbReference type="NCBI Taxonomy" id="174260"/>
    <lineage>
        <taxon>Eukaryota</taxon>
        <taxon>Metazoa</taxon>
        <taxon>Cnidaria</taxon>
        <taxon>Anthozoa</taxon>
        <taxon>Hexacorallia</taxon>
        <taxon>Scleractinia</taxon>
        <taxon>Caryophylliina</taxon>
        <taxon>Caryophylliidae</taxon>
        <taxon>Desmophyllum</taxon>
    </lineage>
</organism>
<dbReference type="Proteomes" id="UP001163046">
    <property type="component" value="Unassembled WGS sequence"/>
</dbReference>
<accession>A0A9W9Z124</accession>
<dbReference type="SUPFAM" id="SSF54001">
    <property type="entry name" value="Cysteine proteinases"/>
    <property type="match status" value="1"/>
</dbReference>
<evidence type="ECO:0000313" key="1">
    <source>
        <dbReference type="EMBL" id="KAJ7373368.1"/>
    </source>
</evidence>
<dbReference type="EMBL" id="MU826831">
    <property type="protein sequence ID" value="KAJ7373368.1"/>
    <property type="molecule type" value="Genomic_DNA"/>
</dbReference>
<proteinExistence type="predicted"/>
<name>A0A9W9Z124_9CNID</name>
<gene>
    <name evidence="1" type="ORF">OS493_012960</name>
</gene>
<dbReference type="OrthoDB" id="3260096at2759"/>
<dbReference type="Gene3D" id="3.40.395.10">
    <property type="entry name" value="Adenoviral Proteinase, Chain A"/>
    <property type="match status" value="1"/>
</dbReference>
<evidence type="ECO:0008006" key="3">
    <source>
        <dbReference type="Google" id="ProtNLM"/>
    </source>
</evidence>
<keyword evidence="2" id="KW-1185">Reference proteome</keyword>